<protein>
    <submittedName>
        <fullName evidence="1">Uncharacterized protein</fullName>
    </submittedName>
</protein>
<organism evidence="1 2">
    <name type="scientific">Mikania micrantha</name>
    <name type="common">bitter vine</name>
    <dbReference type="NCBI Taxonomy" id="192012"/>
    <lineage>
        <taxon>Eukaryota</taxon>
        <taxon>Viridiplantae</taxon>
        <taxon>Streptophyta</taxon>
        <taxon>Embryophyta</taxon>
        <taxon>Tracheophyta</taxon>
        <taxon>Spermatophyta</taxon>
        <taxon>Magnoliopsida</taxon>
        <taxon>eudicotyledons</taxon>
        <taxon>Gunneridae</taxon>
        <taxon>Pentapetalae</taxon>
        <taxon>asterids</taxon>
        <taxon>campanulids</taxon>
        <taxon>Asterales</taxon>
        <taxon>Asteraceae</taxon>
        <taxon>Asteroideae</taxon>
        <taxon>Heliantheae alliance</taxon>
        <taxon>Eupatorieae</taxon>
        <taxon>Mikania</taxon>
    </lineage>
</organism>
<dbReference type="GO" id="GO:0048367">
    <property type="term" value="P:shoot system development"/>
    <property type="evidence" value="ECO:0007669"/>
    <property type="project" value="InterPro"/>
</dbReference>
<dbReference type="OrthoDB" id="1701699at2759"/>
<evidence type="ECO:0000313" key="2">
    <source>
        <dbReference type="Proteomes" id="UP000326396"/>
    </source>
</evidence>
<dbReference type="PANTHER" id="PTHR33070:SF109">
    <property type="entry name" value="DOMAIN PROTEIN, PUTATIVE (DUF241)-RELATED"/>
    <property type="match status" value="1"/>
</dbReference>
<reference evidence="1 2" key="1">
    <citation type="submission" date="2019-05" db="EMBL/GenBank/DDBJ databases">
        <title>Mikania micrantha, genome provides insights into the molecular mechanism of rapid growth.</title>
        <authorList>
            <person name="Liu B."/>
        </authorList>
    </citation>
    <scope>NUCLEOTIDE SEQUENCE [LARGE SCALE GENOMIC DNA]</scope>
    <source>
        <strain evidence="1">NLD-2019</strain>
        <tissue evidence="1">Leaf</tissue>
    </source>
</reference>
<accession>A0A5N6P595</accession>
<dbReference type="EMBL" id="SZYD01000006">
    <property type="protein sequence ID" value="KAD5960769.1"/>
    <property type="molecule type" value="Genomic_DNA"/>
</dbReference>
<dbReference type="Pfam" id="PF03087">
    <property type="entry name" value="BPS1"/>
    <property type="match status" value="1"/>
</dbReference>
<dbReference type="GO" id="GO:0048364">
    <property type="term" value="P:root development"/>
    <property type="evidence" value="ECO:0007669"/>
    <property type="project" value="InterPro"/>
</dbReference>
<gene>
    <name evidence="1" type="ORF">E3N88_12241</name>
</gene>
<dbReference type="PANTHER" id="PTHR33070">
    <property type="entry name" value="OS06G0725500 PROTEIN"/>
    <property type="match status" value="1"/>
</dbReference>
<dbReference type="InterPro" id="IPR004320">
    <property type="entry name" value="BPS1_pln"/>
</dbReference>
<comment type="caution">
    <text evidence="1">The sequence shown here is derived from an EMBL/GenBank/DDBJ whole genome shotgun (WGS) entry which is preliminary data.</text>
</comment>
<dbReference type="Proteomes" id="UP000326396">
    <property type="component" value="Linkage Group LG14"/>
</dbReference>
<evidence type="ECO:0000313" key="1">
    <source>
        <dbReference type="EMBL" id="KAD5960769.1"/>
    </source>
</evidence>
<proteinExistence type="predicted"/>
<name>A0A5N6P595_9ASTR</name>
<sequence length="302" mass="34039">MVAVSKFSIKIQPKSISLPCRSHPTTYEIEELLSKIKTAIEEASSVEAICNNLSHLTGLYKCMNDLLTSSKTQVLLSNEENKKWVDELVDESVRFLDICGSIRDMLSEIKDHSRDLLCALRRRKGDHVTIENSIMKYNCFRKNLRKRVRGLSASLKQADNFSGGGSVVVGNDNHQLAAVIRAVVGVSEMTILVFESLLMFLCVPVSKPRRWSIVVSKLMHKEMVACEDQKENHVAVNEFESIDAALRILCKYGSYGSIGNVQIAQCRLERLGAQIESMESRLELMFRFLVRTQVLLLNIVSQ</sequence>
<dbReference type="AlphaFoldDB" id="A0A5N6P595"/>
<keyword evidence="2" id="KW-1185">Reference proteome</keyword>